<keyword evidence="3" id="KW-0436">Ligase</keyword>
<dbReference type="PROSITE" id="PS51987">
    <property type="entry name" value="GS_CATALYTIC"/>
    <property type="match status" value="1"/>
</dbReference>
<dbReference type="SUPFAM" id="SSF55931">
    <property type="entry name" value="Glutamine synthetase/guanido kinase"/>
    <property type="match status" value="1"/>
</dbReference>
<evidence type="ECO:0000256" key="4">
    <source>
        <dbReference type="ARBA" id="ARBA00022741"/>
    </source>
</evidence>
<dbReference type="Proteomes" id="UP000285405">
    <property type="component" value="Unassembled WGS sequence"/>
</dbReference>
<dbReference type="InterPro" id="IPR014746">
    <property type="entry name" value="Gln_synth/guanido_kin_cat_dom"/>
</dbReference>
<organism evidence="9 10">
    <name type="scientific">Golovinomyces cichoracearum</name>
    <dbReference type="NCBI Taxonomy" id="62708"/>
    <lineage>
        <taxon>Eukaryota</taxon>
        <taxon>Fungi</taxon>
        <taxon>Dikarya</taxon>
        <taxon>Ascomycota</taxon>
        <taxon>Pezizomycotina</taxon>
        <taxon>Leotiomycetes</taxon>
        <taxon>Erysiphales</taxon>
        <taxon>Erysiphaceae</taxon>
        <taxon>Golovinomyces</taxon>
    </lineage>
</organism>
<gene>
    <name evidence="9" type="ORF">GcC1_182037</name>
</gene>
<dbReference type="FunFam" id="3.30.590.10:FF:000005">
    <property type="entry name" value="Probable glutamine synthetase"/>
    <property type="match status" value="1"/>
</dbReference>
<dbReference type="AlphaFoldDB" id="A0A420HM18"/>
<dbReference type="GO" id="GO:0005524">
    <property type="term" value="F:ATP binding"/>
    <property type="evidence" value="ECO:0007669"/>
    <property type="project" value="UniProtKB-KW"/>
</dbReference>
<dbReference type="EMBL" id="MCBR01018269">
    <property type="protein sequence ID" value="RKF58478.1"/>
    <property type="molecule type" value="Genomic_DNA"/>
</dbReference>
<keyword evidence="4" id="KW-0547">Nucleotide-binding</keyword>
<accession>A0A420HM18</accession>
<evidence type="ECO:0000256" key="3">
    <source>
        <dbReference type="ARBA" id="ARBA00022598"/>
    </source>
</evidence>
<proteinExistence type="inferred from homology"/>
<evidence type="ECO:0000313" key="10">
    <source>
        <dbReference type="Proteomes" id="UP000285405"/>
    </source>
</evidence>
<evidence type="ECO:0000256" key="1">
    <source>
        <dbReference type="ARBA" id="ARBA00009897"/>
    </source>
</evidence>
<evidence type="ECO:0000256" key="7">
    <source>
        <dbReference type="RuleBase" id="RU000384"/>
    </source>
</evidence>
<dbReference type="PANTHER" id="PTHR43785">
    <property type="entry name" value="GAMMA-GLUTAMYLPUTRESCINE SYNTHETASE"/>
    <property type="match status" value="1"/>
</dbReference>
<dbReference type="Gene3D" id="3.10.20.70">
    <property type="entry name" value="Glutamine synthetase, N-terminal domain"/>
    <property type="match status" value="1"/>
</dbReference>
<dbReference type="SUPFAM" id="SSF54368">
    <property type="entry name" value="Glutamine synthetase, N-terminal domain"/>
    <property type="match status" value="1"/>
</dbReference>
<dbReference type="GO" id="GO:0006542">
    <property type="term" value="P:glutamine biosynthetic process"/>
    <property type="evidence" value="ECO:0007669"/>
    <property type="project" value="InterPro"/>
</dbReference>
<dbReference type="GO" id="GO:0004356">
    <property type="term" value="F:glutamine synthetase activity"/>
    <property type="evidence" value="ECO:0007669"/>
    <property type="project" value="InterPro"/>
</dbReference>
<dbReference type="GO" id="GO:0006576">
    <property type="term" value="P:biogenic amine metabolic process"/>
    <property type="evidence" value="ECO:0007669"/>
    <property type="project" value="UniProtKB-ARBA"/>
</dbReference>
<evidence type="ECO:0000259" key="8">
    <source>
        <dbReference type="PROSITE" id="PS51987"/>
    </source>
</evidence>
<evidence type="ECO:0000256" key="6">
    <source>
        <dbReference type="PROSITE-ProRule" id="PRU01331"/>
    </source>
</evidence>
<dbReference type="InterPro" id="IPR008146">
    <property type="entry name" value="Gln_synth_cat_dom"/>
</dbReference>
<evidence type="ECO:0000256" key="2">
    <source>
        <dbReference type="ARBA" id="ARBA00021364"/>
    </source>
</evidence>
<evidence type="ECO:0000256" key="5">
    <source>
        <dbReference type="ARBA" id="ARBA00022840"/>
    </source>
</evidence>
<keyword evidence="5" id="KW-0067">ATP-binding</keyword>
<dbReference type="Pfam" id="PF00120">
    <property type="entry name" value="Gln-synt_C"/>
    <property type="match status" value="1"/>
</dbReference>
<dbReference type="SMART" id="SM01230">
    <property type="entry name" value="Gln-synt_C"/>
    <property type="match status" value="1"/>
</dbReference>
<dbReference type="Gene3D" id="3.30.590.10">
    <property type="entry name" value="Glutamine synthetase/guanido kinase, catalytic domain"/>
    <property type="match status" value="1"/>
</dbReference>
<evidence type="ECO:0000313" key="9">
    <source>
        <dbReference type="EMBL" id="RKF58478.1"/>
    </source>
</evidence>
<dbReference type="InterPro" id="IPR036651">
    <property type="entry name" value="Gln_synt_N_sf"/>
</dbReference>
<comment type="similarity">
    <text evidence="1 6 7">Belongs to the glutamine synthetase family.</text>
</comment>
<comment type="caution">
    <text evidence="9">The sequence shown here is derived from an EMBL/GenBank/DDBJ whole genome shotgun (WGS) entry which is preliminary data.</text>
</comment>
<dbReference type="PANTHER" id="PTHR43785:SF12">
    <property type="entry name" value="TYPE-1 GLUTAMINE SYNTHETASE 2"/>
    <property type="match status" value="1"/>
</dbReference>
<name>A0A420HM18_9PEZI</name>
<sequence>MASSELNSITYESLPQLLEHDTKVKVAGVDADGLLRGKVMSKEKFLSIAKSGFGFCSGIFRWDMLDDMYPDDLLIKGKNTIDMPDMLAFPDLKTFRRIPWENNMPFFLVSFHDPIQKNPMPACPRGLLKSTMEKLKAHGFGAMAGVEYEFAQFRVPPADLSGPASPQNRVSIAKYLENNSVSSLPPLTEGRFGYSITRSQQNSEYFYSIFDSCKKFNCDIEGWHSETGPGVFEAALSYDEVQKLADKASLFKHAVKSIAIQYGITPCFMAKPWQNLPGNSGHMHISLVDAEGKNVFAREEKDPAAPYEDVANLSDLGRHFLAGLLDGLPDIMPIFAPTINSYKRLDEKFWAPVTVSWGLEHRASSIRIIAPPTSKPGGTRFEVRVPGADTNPYYVLATIVALGWRGIEKKLAIRHPPMAKEVSAEASGNPSLRLARTLNEANERFLRKDSVAREIFSNEFVDHFGCTRRHEIRLFEQTVTDWEFRRYIETV</sequence>
<protein>
    <recommendedName>
        <fullName evidence="2">Glutamine synthetase</fullName>
    </recommendedName>
</protein>
<dbReference type="OrthoDB" id="77835at2759"/>
<feature type="domain" description="GS catalytic" evidence="8">
    <location>
        <begin position="124"/>
        <end position="491"/>
    </location>
</feature>
<reference evidence="9 10" key="1">
    <citation type="journal article" date="2018" name="BMC Genomics">
        <title>Comparative genome analyses reveal sequence features reflecting distinct modes of host-adaptation between dicot and monocot powdery mildew.</title>
        <authorList>
            <person name="Wu Y."/>
            <person name="Ma X."/>
            <person name="Pan Z."/>
            <person name="Kale S.D."/>
            <person name="Song Y."/>
            <person name="King H."/>
            <person name="Zhang Q."/>
            <person name="Presley C."/>
            <person name="Deng X."/>
            <person name="Wei C.I."/>
            <person name="Xiao S."/>
        </authorList>
    </citation>
    <scope>NUCLEOTIDE SEQUENCE [LARGE SCALE GENOMIC DNA]</scope>
    <source>
        <strain evidence="9">UCSC1</strain>
    </source>
</reference>